<dbReference type="InterPro" id="IPR001471">
    <property type="entry name" value="AP2/ERF_dom"/>
</dbReference>
<keyword evidence="5" id="KW-0539">Nucleus</keyword>
<dbReference type="SMART" id="SM00380">
    <property type="entry name" value="AP2"/>
    <property type="match status" value="1"/>
</dbReference>
<dbReference type="CDD" id="cd00018">
    <property type="entry name" value="AP2"/>
    <property type="match status" value="1"/>
</dbReference>
<dbReference type="SUPFAM" id="SSF54171">
    <property type="entry name" value="DNA-binding domain"/>
    <property type="match status" value="1"/>
</dbReference>
<proteinExistence type="predicted"/>
<evidence type="ECO:0000256" key="2">
    <source>
        <dbReference type="ARBA" id="ARBA00023015"/>
    </source>
</evidence>
<dbReference type="InterPro" id="IPR016177">
    <property type="entry name" value="DNA-bd_dom_sf"/>
</dbReference>
<dbReference type="FunFam" id="3.30.730.10:FF:000001">
    <property type="entry name" value="Ethylene-responsive transcription factor 2"/>
    <property type="match status" value="1"/>
</dbReference>
<gene>
    <name evidence="8" type="ORF">NCGR_LOCUS34653</name>
</gene>
<evidence type="ECO:0000256" key="4">
    <source>
        <dbReference type="ARBA" id="ARBA00023163"/>
    </source>
</evidence>
<keyword evidence="2" id="KW-0805">Transcription regulation</keyword>
<organism evidence="8 9">
    <name type="scientific">Miscanthus lutarioriparius</name>
    <dbReference type="NCBI Taxonomy" id="422564"/>
    <lineage>
        <taxon>Eukaryota</taxon>
        <taxon>Viridiplantae</taxon>
        <taxon>Streptophyta</taxon>
        <taxon>Embryophyta</taxon>
        <taxon>Tracheophyta</taxon>
        <taxon>Spermatophyta</taxon>
        <taxon>Magnoliopsida</taxon>
        <taxon>Liliopsida</taxon>
        <taxon>Poales</taxon>
        <taxon>Poaceae</taxon>
        <taxon>PACMAD clade</taxon>
        <taxon>Panicoideae</taxon>
        <taxon>Andropogonodae</taxon>
        <taxon>Andropogoneae</taxon>
        <taxon>Saccharinae</taxon>
        <taxon>Miscanthus</taxon>
    </lineage>
</organism>
<dbReference type="PANTHER" id="PTHR31190:SF110">
    <property type="entry name" value="OS07G0227600 PROTEIN"/>
    <property type="match status" value="1"/>
</dbReference>
<reference evidence="8" key="1">
    <citation type="submission" date="2020-10" db="EMBL/GenBank/DDBJ databases">
        <authorList>
            <person name="Han B."/>
            <person name="Lu T."/>
            <person name="Zhao Q."/>
            <person name="Huang X."/>
            <person name="Zhao Y."/>
        </authorList>
    </citation>
    <scope>NUCLEOTIDE SEQUENCE</scope>
</reference>
<protein>
    <recommendedName>
        <fullName evidence="7">AP2/ERF domain-containing protein</fullName>
    </recommendedName>
</protein>
<evidence type="ECO:0000313" key="9">
    <source>
        <dbReference type="Proteomes" id="UP000604825"/>
    </source>
</evidence>
<dbReference type="Proteomes" id="UP000604825">
    <property type="component" value="Unassembled WGS sequence"/>
</dbReference>
<dbReference type="GO" id="GO:0005634">
    <property type="term" value="C:nucleus"/>
    <property type="evidence" value="ECO:0007669"/>
    <property type="project" value="UniProtKB-SubCell"/>
</dbReference>
<dbReference type="PRINTS" id="PR00367">
    <property type="entry name" value="ETHRSPELEMNT"/>
</dbReference>
<evidence type="ECO:0000256" key="5">
    <source>
        <dbReference type="ARBA" id="ARBA00023242"/>
    </source>
</evidence>
<dbReference type="InterPro" id="IPR044808">
    <property type="entry name" value="ERF_plant"/>
</dbReference>
<dbReference type="PROSITE" id="PS51032">
    <property type="entry name" value="AP2_ERF"/>
    <property type="match status" value="1"/>
</dbReference>
<dbReference type="AlphaFoldDB" id="A0A811Q2S0"/>
<keyword evidence="4" id="KW-0804">Transcription</keyword>
<dbReference type="GO" id="GO:0003700">
    <property type="term" value="F:DNA-binding transcription factor activity"/>
    <property type="evidence" value="ECO:0007669"/>
    <property type="project" value="InterPro"/>
</dbReference>
<evidence type="ECO:0000313" key="8">
    <source>
        <dbReference type="EMBL" id="CAD6250883.1"/>
    </source>
</evidence>
<dbReference type="OrthoDB" id="1925932at2759"/>
<dbReference type="EMBL" id="CAJGYO010000008">
    <property type="protein sequence ID" value="CAD6250883.1"/>
    <property type="molecule type" value="Genomic_DNA"/>
</dbReference>
<sequence length="266" mass="27506">MAYYDVGTRSSAASSLQPGDMAAAAVPVATGSPHQRVPLEAGAAGSSAAGQAVEVQEGTPTTMRHYRGVRRRPWGKWAAEIRDPAKAARVWLGTFDTAEAAAAAYDDAALRFRGAKAKLNFPERVRGRTGQGAFLVSPGIPQPPPPVSASPLLPLPVPPSPVLFPDLTRYAQLLHSGNVVASSIGDLVAPAPSSLAQASSSVQILDFSTRQLLWGSRQPATFGRPPMLTSASMSSTTASSSTSMSVPHVEARNSGVGEESGAAPPD</sequence>
<feature type="domain" description="AP2/ERF" evidence="7">
    <location>
        <begin position="65"/>
        <end position="122"/>
    </location>
</feature>
<comment type="subcellular location">
    <subcellularLocation>
        <location evidence="1">Nucleus</location>
    </subcellularLocation>
</comment>
<feature type="region of interest" description="Disordered" evidence="6">
    <location>
        <begin position="218"/>
        <end position="266"/>
    </location>
</feature>
<dbReference type="GO" id="GO:0009873">
    <property type="term" value="P:ethylene-activated signaling pathway"/>
    <property type="evidence" value="ECO:0007669"/>
    <property type="project" value="InterPro"/>
</dbReference>
<accession>A0A811Q2S0</accession>
<keyword evidence="3" id="KW-0238">DNA-binding</keyword>
<comment type="caution">
    <text evidence="8">The sequence shown here is derived from an EMBL/GenBank/DDBJ whole genome shotgun (WGS) entry which is preliminary data.</text>
</comment>
<evidence type="ECO:0000256" key="3">
    <source>
        <dbReference type="ARBA" id="ARBA00023125"/>
    </source>
</evidence>
<name>A0A811Q2S0_9POAL</name>
<dbReference type="Pfam" id="PF00847">
    <property type="entry name" value="AP2"/>
    <property type="match status" value="1"/>
</dbReference>
<dbReference type="Gene3D" id="3.30.730.10">
    <property type="entry name" value="AP2/ERF domain"/>
    <property type="match status" value="1"/>
</dbReference>
<evidence type="ECO:0000256" key="6">
    <source>
        <dbReference type="SAM" id="MobiDB-lite"/>
    </source>
</evidence>
<feature type="compositionally biased region" description="Low complexity" evidence="6">
    <location>
        <begin position="229"/>
        <end position="245"/>
    </location>
</feature>
<keyword evidence="9" id="KW-1185">Reference proteome</keyword>
<dbReference type="InterPro" id="IPR036955">
    <property type="entry name" value="AP2/ERF_dom_sf"/>
</dbReference>
<evidence type="ECO:0000256" key="1">
    <source>
        <dbReference type="ARBA" id="ARBA00004123"/>
    </source>
</evidence>
<evidence type="ECO:0000259" key="7">
    <source>
        <dbReference type="PROSITE" id="PS51032"/>
    </source>
</evidence>
<dbReference type="PANTHER" id="PTHR31190">
    <property type="entry name" value="DNA-BINDING DOMAIN"/>
    <property type="match status" value="1"/>
</dbReference>
<dbReference type="GO" id="GO:0003677">
    <property type="term" value="F:DNA binding"/>
    <property type="evidence" value="ECO:0007669"/>
    <property type="project" value="UniProtKB-KW"/>
</dbReference>